<evidence type="ECO:0000313" key="4">
    <source>
        <dbReference type="Proteomes" id="UP000176639"/>
    </source>
</evidence>
<organism evidence="3 4">
    <name type="scientific">Candidatus Azambacteria bacterium RBG_16_47_10</name>
    <dbReference type="NCBI Taxonomy" id="1797292"/>
    <lineage>
        <taxon>Bacteria</taxon>
        <taxon>Candidatus Azamiibacteriota</taxon>
    </lineage>
</organism>
<name>A0A1F5AYP1_9BACT</name>
<accession>A0A1F5AYP1</accession>
<dbReference type="InterPro" id="IPR002637">
    <property type="entry name" value="RdgB/HAM1"/>
</dbReference>
<dbReference type="GO" id="GO:0005737">
    <property type="term" value="C:cytoplasm"/>
    <property type="evidence" value="ECO:0007669"/>
    <property type="project" value="TreeGrafter"/>
</dbReference>
<dbReference type="GO" id="GO:0009143">
    <property type="term" value="P:nucleoside triphosphate catabolic process"/>
    <property type="evidence" value="ECO:0007669"/>
    <property type="project" value="InterPro"/>
</dbReference>
<dbReference type="Pfam" id="PF01725">
    <property type="entry name" value="Ham1p_like"/>
    <property type="match status" value="1"/>
</dbReference>
<evidence type="ECO:0000256" key="1">
    <source>
        <dbReference type="ARBA" id="ARBA00008023"/>
    </source>
</evidence>
<proteinExistence type="inferred from homology"/>
<keyword evidence="2" id="KW-0378">Hydrolase</keyword>
<dbReference type="CDD" id="cd00515">
    <property type="entry name" value="HAM1"/>
    <property type="match status" value="1"/>
</dbReference>
<dbReference type="InterPro" id="IPR029001">
    <property type="entry name" value="ITPase-like_fam"/>
</dbReference>
<comment type="caution">
    <text evidence="3">The sequence shown here is derived from an EMBL/GenBank/DDBJ whole genome shotgun (WGS) entry which is preliminary data.</text>
</comment>
<reference evidence="3 4" key="1">
    <citation type="journal article" date="2016" name="Nat. Commun.">
        <title>Thousands of microbial genomes shed light on interconnected biogeochemical processes in an aquifer system.</title>
        <authorList>
            <person name="Anantharaman K."/>
            <person name="Brown C.T."/>
            <person name="Hug L.A."/>
            <person name="Sharon I."/>
            <person name="Castelle C.J."/>
            <person name="Probst A.J."/>
            <person name="Thomas B.C."/>
            <person name="Singh A."/>
            <person name="Wilkins M.J."/>
            <person name="Karaoz U."/>
            <person name="Brodie E.L."/>
            <person name="Williams K.H."/>
            <person name="Hubbard S.S."/>
            <person name="Banfield J.F."/>
        </authorList>
    </citation>
    <scope>NUCLEOTIDE SEQUENCE [LARGE SCALE GENOMIC DNA]</scope>
</reference>
<evidence type="ECO:0000313" key="3">
    <source>
        <dbReference type="EMBL" id="OGD23469.1"/>
    </source>
</evidence>
<dbReference type="PANTHER" id="PTHR11067:SF9">
    <property type="entry name" value="INOSINE TRIPHOSPHATE PYROPHOSPHATASE"/>
    <property type="match status" value="1"/>
</dbReference>
<protein>
    <recommendedName>
        <fullName evidence="5">Non-canonical purine NTP pyrophosphatase</fullName>
    </recommendedName>
</protein>
<sequence length="160" mass="18192">MLGDIKQLNEELPEIQEVDAKKIIKAKLDAAMQMREGELIVEDTSLYFDCLCGLPGPLIKWFFLSMGNEGLWSIAEKMGNTKAEARTLIGYADKEGNMHFFEGSMKGTIVAPRGDRDFGWSPIFQPEGHEKTFGEMNQEEKNGISMRRIALEQLQEFLER</sequence>
<evidence type="ECO:0000256" key="2">
    <source>
        <dbReference type="ARBA" id="ARBA00022801"/>
    </source>
</evidence>
<dbReference type="GO" id="GO:0047429">
    <property type="term" value="F:nucleoside triphosphate diphosphatase activity"/>
    <property type="evidence" value="ECO:0007669"/>
    <property type="project" value="InterPro"/>
</dbReference>
<dbReference type="EMBL" id="MEYI01000039">
    <property type="protein sequence ID" value="OGD23469.1"/>
    <property type="molecule type" value="Genomic_DNA"/>
</dbReference>
<dbReference type="PANTHER" id="PTHR11067">
    <property type="entry name" value="INOSINE TRIPHOSPHATE PYROPHOSPHATASE/HAM1 PROTEIN"/>
    <property type="match status" value="1"/>
</dbReference>
<comment type="similarity">
    <text evidence="1">Belongs to the HAM1 NTPase family.</text>
</comment>
<dbReference type="Proteomes" id="UP000176639">
    <property type="component" value="Unassembled WGS sequence"/>
</dbReference>
<evidence type="ECO:0008006" key="5">
    <source>
        <dbReference type="Google" id="ProtNLM"/>
    </source>
</evidence>
<dbReference type="AlphaFoldDB" id="A0A1F5AYP1"/>
<gene>
    <name evidence="3" type="ORF">A2Z10_00125</name>
</gene>
<dbReference type="SUPFAM" id="SSF52972">
    <property type="entry name" value="ITPase-like"/>
    <property type="match status" value="1"/>
</dbReference>
<dbReference type="Gene3D" id="3.90.950.10">
    <property type="match status" value="1"/>
</dbReference>